<feature type="non-terminal residue" evidence="3">
    <location>
        <position position="1069"/>
    </location>
</feature>
<dbReference type="Pfam" id="PF12770">
    <property type="entry name" value="CHAT"/>
    <property type="match status" value="1"/>
</dbReference>
<accession>A0AAD6XZ45</accession>
<organism evidence="3 4">
    <name type="scientific">Mycena pura</name>
    <dbReference type="NCBI Taxonomy" id="153505"/>
    <lineage>
        <taxon>Eukaryota</taxon>
        <taxon>Fungi</taxon>
        <taxon>Dikarya</taxon>
        <taxon>Basidiomycota</taxon>
        <taxon>Agaricomycotina</taxon>
        <taxon>Agaricomycetes</taxon>
        <taxon>Agaricomycetidae</taxon>
        <taxon>Agaricales</taxon>
        <taxon>Marasmiineae</taxon>
        <taxon>Mycenaceae</taxon>
        <taxon>Mycena</taxon>
    </lineage>
</organism>
<dbReference type="Pfam" id="PF13181">
    <property type="entry name" value="TPR_8"/>
    <property type="match status" value="1"/>
</dbReference>
<dbReference type="SUPFAM" id="SSF81901">
    <property type="entry name" value="HCP-like"/>
    <property type="match status" value="1"/>
</dbReference>
<dbReference type="InterPro" id="IPR024983">
    <property type="entry name" value="CHAT_dom"/>
</dbReference>
<evidence type="ECO:0000256" key="1">
    <source>
        <dbReference type="PROSITE-ProRule" id="PRU00339"/>
    </source>
</evidence>
<evidence type="ECO:0000313" key="3">
    <source>
        <dbReference type="EMBL" id="KAJ7191564.1"/>
    </source>
</evidence>
<evidence type="ECO:0000313" key="4">
    <source>
        <dbReference type="Proteomes" id="UP001219525"/>
    </source>
</evidence>
<feature type="repeat" description="TPR" evidence="1">
    <location>
        <begin position="176"/>
        <end position="209"/>
    </location>
</feature>
<dbReference type="PANTHER" id="PTHR19959">
    <property type="entry name" value="KINESIN LIGHT CHAIN"/>
    <property type="match status" value="1"/>
</dbReference>
<sequence>METLPATISWWCSKAGAQQIKKLAEIYSQDQDLPKYLGALGKVFILEFKSSRDVKHLEIARQNLGKAVELTPQDHPDRADHLHSLAMVSATRYKRLGSIGDLEATLQYRREAVKLTPQDHPAKAKYLQNLAASLTDRHQKLGDQKDLHTAVQYDLEAVQLTSNDDPARAERVQNLATSFKDRYERLGDLKDLDAALQYYQEAAELTPKDDPVRVQRLQNLGISLTDRYRRLGDSKDLEAALQCDQEALELTPKNDPARADCLHNLGASFTDQYLMFRNSRDLEAALQYHQEAVELTPINHPARADRLQSLAISLSNRYQRFGDMRDLEATLQYKLQVLEAVPEGRPRADCLYSLAVSLNDRYQRLGDLKDLEAALQYNREAVELTPSNDPARAQCLHNLGASLIVQYRRLHNPKDLEAALQYHQEALELTPSNHPARADRMQGLAVALTEKYWKLHALKDLEAALKYKLQALELVPGDSLTRSSHLQSLAVSLVDRYLELGDLKDLEAALHYHQEAADLTPKNDPNRAFHLQNLALAYSERYKRLHNQQDLENTHTNYSASFDIAALNLEVSWKAAKTWVSFTTDYDSDPAYCIAAISAAFKLLPELLWIGNSISARHDAIHRLDVGKVTSDAVRSWIRAENLTAAVEFAEQGLATVIQQTLQLKTDIDGLPPDQAESLKHLSIQLYTGTSTDPMKTVNDRNEILKDIRKQPGFEYFLLPKPYKELRRAAKQGPVVILNSHQDFCDGIILLNPTSEPVHLELKVTCNQLLFQQTVLKELIIRCNARTRDQATDGRLFDLLTWLWTSIVEPIYQVLQSNGIHNGRLWWLPIGAFTSLPLHACPPADATDQFIHSYTTTLGSLIEAQTKKPVVTKVGIVGVTHTNMLGANHLVGVAQEVENILLIIPKPCVDCIKGEQATVDAVKAQLENCSWLHLACHGKQDLSEPTKSHLLLYNGNLELDTILKMPLLNSEVVFLAACQTAMGDSQIVNESFHLSGGFIAAGFRGAIGTLWSMNDEDGPLVAKVFYSHLFQGGQLPEASGAAEALHLAVKELRKQNVPYERWIPFIHTG</sequence>
<name>A0AAD6XZ45_9AGAR</name>
<dbReference type="SUPFAM" id="SSF48452">
    <property type="entry name" value="TPR-like"/>
    <property type="match status" value="1"/>
</dbReference>
<gene>
    <name evidence="3" type="ORF">GGX14DRAFT_600359</name>
</gene>
<feature type="domain" description="CHAT" evidence="2">
    <location>
        <begin position="799"/>
        <end position="1067"/>
    </location>
</feature>
<evidence type="ECO:0000259" key="2">
    <source>
        <dbReference type="Pfam" id="PF12770"/>
    </source>
</evidence>
<dbReference type="Gene3D" id="1.25.40.10">
    <property type="entry name" value="Tetratricopeptide repeat domain"/>
    <property type="match status" value="4"/>
</dbReference>
<reference evidence="3" key="1">
    <citation type="submission" date="2023-03" db="EMBL/GenBank/DDBJ databases">
        <title>Massive genome expansion in bonnet fungi (Mycena s.s.) driven by repeated elements and novel gene families across ecological guilds.</title>
        <authorList>
            <consortium name="Lawrence Berkeley National Laboratory"/>
            <person name="Harder C.B."/>
            <person name="Miyauchi S."/>
            <person name="Viragh M."/>
            <person name="Kuo A."/>
            <person name="Thoen E."/>
            <person name="Andreopoulos B."/>
            <person name="Lu D."/>
            <person name="Skrede I."/>
            <person name="Drula E."/>
            <person name="Henrissat B."/>
            <person name="Morin E."/>
            <person name="Kohler A."/>
            <person name="Barry K."/>
            <person name="LaButti K."/>
            <person name="Morin E."/>
            <person name="Salamov A."/>
            <person name="Lipzen A."/>
            <person name="Mereny Z."/>
            <person name="Hegedus B."/>
            <person name="Baldrian P."/>
            <person name="Stursova M."/>
            <person name="Weitz H."/>
            <person name="Taylor A."/>
            <person name="Grigoriev I.V."/>
            <person name="Nagy L.G."/>
            <person name="Martin F."/>
            <person name="Kauserud H."/>
        </authorList>
    </citation>
    <scope>NUCLEOTIDE SEQUENCE</scope>
    <source>
        <strain evidence="3">9144</strain>
    </source>
</reference>
<dbReference type="Proteomes" id="UP001219525">
    <property type="component" value="Unassembled WGS sequence"/>
</dbReference>
<protein>
    <submittedName>
        <fullName evidence="3">CHAT domain-containing protein</fullName>
    </submittedName>
</protein>
<dbReference type="InterPro" id="IPR019734">
    <property type="entry name" value="TPR_rpt"/>
</dbReference>
<dbReference type="PANTHER" id="PTHR19959:SF119">
    <property type="entry name" value="FUNGAL LIPASE-LIKE DOMAIN-CONTAINING PROTEIN"/>
    <property type="match status" value="1"/>
</dbReference>
<dbReference type="InterPro" id="IPR011990">
    <property type="entry name" value="TPR-like_helical_dom_sf"/>
</dbReference>
<keyword evidence="1" id="KW-0802">TPR repeat</keyword>
<dbReference type="AlphaFoldDB" id="A0AAD6XZ45"/>
<comment type="caution">
    <text evidence="3">The sequence shown here is derived from an EMBL/GenBank/DDBJ whole genome shotgun (WGS) entry which is preliminary data.</text>
</comment>
<dbReference type="EMBL" id="JARJCW010000131">
    <property type="protein sequence ID" value="KAJ7191564.1"/>
    <property type="molecule type" value="Genomic_DNA"/>
</dbReference>
<proteinExistence type="predicted"/>
<dbReference type="PROSITE" id="PS50005">
    <property type="entry name" value="TPR"/>
    <property type="match status" value="1"/>
</dbReference>
<dbReference type="SMART" id="SM00028">
    <property type="entry name" value="TPR"/>
    <property type="match status" value="6"/>
</dbReference>
<keyword evidence="4" id="KW-1185">Reference proteome</keyword>